<organism evidence="2">
    <name type="scientific">Hexamita inflata</name>
    <dbReference type="NCBI Taxonomy" id="28002"/>
    <lineage>
        <taxon>Eukaryota</taxon>
        <taxon>Metamonada</taxon>
        <taxon>Diplomonadida</taxon>
        <taxon>Hexamitidae</taxon>
        <taxon>Hexamitinae</taxon>
        <taxon>Hexamita</taxon>
    </lineage>
</organism>
<keyword evidence="4" id="KW-1185">Reference proteome</keyword>
<protein>
    <recommendedName>
        <fullName evidence="5">Transmembrane protein</fullName>
    </recommendedName>
</protein>
<accession>A0AA86NB09</accession>
<dbReference type="EMBL" id="CATOUU010000103">
    <property type="protein sequence ID" value="CAI9916417.1"/>
    <property type="molecule type" value="Genomic_DNA"/>
</dbReference>
<reference evidence="2" key="1">
    <citation type="submission" date="2023-06" db="EMBL/GenBank/DDBJ databases">
        <authorList>
            <person name="Kurt Z."/>
        </authorList>
    </citation>
    <scope>NUCLEOTIDE SEQUENCE</scope>
</reference>
<keyword evidence="1" id="KW-1133">Transmembrane helix</keyword>
<keyword evidence="1" id="KW-0472">Membrane</keyword>
<dbReference type="EMBL" id="CAXDID020000549">
    <property type="protein sequence ID" value="CAL6101905.1"/>
    <property type="molecule type" value="Genomic_DNA"/>
</dbReference>
<feature type="transmembrane region" description="Helical" evidence="1">
    <location>
        <begin position="21"/>
        <end position="47"/>
    </location>
</feature>
<sequence length="434" mass="50539">MSCCKIGCAQVMMIIFSPVLLVLYIVYLTCLYVFGLIFMPIKFLIFTSKKNSYQLKRRNKYQNKNSQSQPSQNSKYQNLCDVMFLHKPNNQFDLFIAINNGQLVLLNDQMECINSKSVSFQFEPGQEEKFCQSIYFQFLKGSVNEITSKTPLGYQNNIFYCNKQVYFQVLDQIFVVHDLDVKLVGQIPDYGFETSVYYGIPFPTQLFALKDKLYVHNAAGKLYQVNTQRKKFQIVRGANKNIYNMQFFQFCDTVIALNYSYIYQVLNSSELFFLYNVQYSKVLFNSGGVLLLVHDAESYIFNMLDLVLIPLSPEQLELFSNIEQILVPDLIGFKIKDQILQQIISDDFPKRVQQRQLQFYGQKMCQATFNKLVFGSDLKTVLKTKFEHIKNEFTSTQNKITNQFERINFGLKTALNLQNHFVNSFAMINCGCEQ</sequence>
<evidence type="ECO:0000256" key="1">
    <source>
        <dbReference type="SAM" id="Phobius"/>
    </source>
</evidence>
<reference evidence="3 4" key="2">
    <citation type="submission" date="2024-07" db="EMBL/GenBank/DDBJ databases">
        <authorList>
            <person name="Akdeniz Z."/>
        </authorList>
    </citation>
    <scope>NUCLEOTIDE SEQUENCE [LARGE SCALE GENOMIC DNA]</scope>
</reference>
<evidence type="ECO:0000313" key="4">
    <source>
        <dbReference type="Proteomes" id="UP001642409"/>
    </source>
</evidence>
<gene>
    <name evidence="2" type="ORF">HINF_LOCUS4062</name>
    <name evidence="3" type="ORF">HINF_LOCUS71414</name>
</gene>
<dbReference type="Proteomes" id="UP001642409">
    <property type="component" value="Unassembled WGS sequence"/>
</dbReference>
<proteinExistence type="predicted"/>
<evidence type="ECO:0008006" key="5">
    <source>
        <dbReference type="Google" id="ProtNLM"/>
    </source>
</evidence>
<dbReference type="AlphaFoldDB" id="A0AA86NB09"/>
<name>A0AA86NB09_9EUKA</name>
<keyword evidence="1" id="KW-0812">Transmembrane</keyword>
<evidence type="ECO:0000313" key="2">
    <source>
        <dbReference type="EMBL" id="CAI9916417.1"/>
    </source>
</evidence>
<evidence type="ECO:0000313" key="3">
    <source>
        <dbReference type="EMBL" id="CAL6101905.1"/>
    </source>
</evidence>
<comment type="caution">
    <text evidence="2">The sequence shown here is derived from an EMBL/GenBank/DDBJ whole genome shotgun (WGS) entry which is preliminary data.</text>
</comment>